<proteinExistence type="predicted"/>
<reference evidence="2 3" key="1">
    <citation type="submission" date="2013-08" db="EMBL/GenBank/DDBJ databases">
        <title>The genome sequence of Skermanella stibiiresistens.</title>
        <authorList>
            <person name="Zhu W."/>
            <person name="Wang G."/>
        </authorList>
    </citation>
    <scope>NUCLEOTIDE SEQUENCE [LARGE SCALE GENOMIC DNA]</scope>
    <source>
        <strain evidence="2 3">SB22</strain>
    </source>
</reference>
<dbReference type="AlphaFoldDB" id="W9H9H3"/>
<comment type="caution">
    <text evidence="2">The sequence shown here is derived from an EMBL/GenBank/DDBJ whole genome shotgun (WGS) entry which is preliminary data.</text>
</comment>
<name>W9H9H3_9PROT</name>
<protein>
    <recommendedName>
        <fullName evidence="1">DUF6314 domain-containing protein</fullName>
    </recommendedName>
</protein>
<dbReference type="InterPro" id="IPR045632">
    <property type="entry name" value="DUF6314"/>
</dbReference>
<accession>W9H9H3</accession>
<dbReference type="EMBL" id="AVFL01000007">
    <property type="protein sequence ID" value="EWY40483.1"/>
    <property type="molecule type" value="Genomic_DNA"/>
</dbReference>
<keyword evidence="3" id="KW-1185">Reference proteome</keyword>
<organism evidence="2 3">
    <name type="scientific">Skermanella stibiiresistens SB22</name>
    <dbReference type="NCBI Taxonomy" id="1385369"/>
    <lineage>
        <taxon>Bacteria</taxon>
        <taxon>Pseudomonadati</taxon>
        <taxon>Pseudomonadota</taxon>
        <taxon>Alphaproteobacteria</taxon>
        <taxon>Rhodospirillales</taxon>
        <taxon>Azospirillaceae</taxon>
        <taxon>Skermanella</taxon>
    </lineage>
</organism>
<dbReference type="Proteomes" id="UP000019486">
    <property type="component" value="Unassembled WGS sequence"/>
</dbReference>
<evidence type="ECO:0000259" key="1">
    <source>
        <dbReference type="Pfam" id="PF19834"/>
    </source>
</evidence>
<gene>
    <name evidence="2" type="ORF">N825_34930</name>
</gene>
<evidence type="ECO:0000313" key="2">
    <source>
        <dbReference type="EMBL" id="EWY40483.1"/>
    </source>
</evidence>
<evidence type="ECO:0000313" key="3">
    <source>
        <dbReference type="Proteomes" id="UP000019486"/>
    </source>
</evidence>
<dbReference type="STRING" id="1385369.N825_34930"/>
<feature type="domain" description="DUF6314" evidence="1">
    <location>
        <begin position="18"/>
        <end position="149"/>
    </location>
</feature>
<sequence>MIESNHVVFRVADLRAFLIGAWRISRTVRDVRLGLDGTFDGTATLESANGGDLLLRETGVMRFGGHAGPAEQTYRYAFPDGPRRALVFRHDGAPFHDLDLSTGTAEAVHHCGADTYRGRFRVEGWDTWVTEWLVGGPRKNYHMITRHSRLVPPTEGCSK</sequence>
<dbReference type="Pfam" id="PF19834">
    <property type="entry name" value="DUF6314"/>
    <property type="match status" value="1"/>
</dbReference>